<dbReference type="InterPro" id="IPR036928">
    <property type="entry name" value="AS_sf"/>
</dbReference>
<dbReference type="PANTHER" id="PTHR46072">
    <property type="entry name" value="AMIDASE-RELATED-RELATED"/>
    <property type="match status" value="1"/>
</dbReference>
<dbReference type="GO" id="GO:0016787">
    <property type="term" value="F:hydrolase activity"/>
    <property type="evidence" value="ECO:0007669"/>
    <property type="project" value="UniProtKB-KW"/>
</dbReference>
<accession>A0A8H5BJ78</accession>
<dbReference type="SUPFAM" id="SSF75304">
    <property type="entry name" value="Amidase signature (AS) enzymes"/>
    <property type="match status" value="1"/>
</dbReference>
<name>A0A8H5BJ78_9AGAR</name>
<feature type="domain" description="Amidase" evidence="3">
    <location>
        <begin position="98"/>
        <end position="481"/>
    </location>
</feature>
<keyword evidence="5" id="KW-1185">Reference proteome</keyword>
<protein>
    <recommendedName>
        <fullName evidence="3">Amidase domain-containing protein</fullName>
    </recommendedName>
</protein>
<dbReference type="InterPro" id="IPR023631">
    <property type="entry name" value="Amidase_dom"/>
</dbReference>
<dbReference type="Pfam" id="PF01425">
    <property type="entry name" value="Amidase"/>
    <property type="match status" value="1"/>
</dbReference>
<dbReference type="AlphaFoldDB" id="A0A8H5BJ78"/>
<comment type="similarity">
    <text evidence="1">Belongs to the amidase family.</text>
</comment>
<evidence type="ECO:0000256" key="2">
    <source>
        <dbReference type="ARBA" id="ARBA00022801"/>
    </source>
</evidence>
<sequence length="523" mass="56838">MLCGHTGCAFVYAMVEAGAEVPGQTRGPASCAGQPESYLQLLRPWMLRRAFRARKSLAVDDGADTINAPERLTTTGCPDGSNFDAPYLYAVSSPSDFTTSPAHTPSVLHNLLVNPGILVHFKTTVPPGLLALETHSELFGVTKNLWDVASKGGGLAASAWFVVAIGISLEVCVSLRNDVPSSGRLPVPGHTTSIPGMERLPIVVGPTTRRMADWYKSMPRILNIMDGDSNINPGDWDSSSIPWDDGIIAPSLACRRALPPTSTALKKEGYEVVDFTVPNMFEGLKVGYQLMLSDGARAWRQRPHTGVHGSSFAPSLPSPLSTDKITTTFLKLMHNETVVEERANTVGSNEYRWWAERWREEGLDFVITVPMTLTALEHRKSVEMSLIGGEYMFLFGVRPGCIPVTIIDPTLDALSADFFPKQSSILGVLASLVKRIFQWLFGGASAPQQHQLPPLSQLAYDEMTAIAHKAYTTYDSDAIHGLLVGIPLVGRSLEQEKALESMVVLRDALKDGRLVGGASIRLQ</sequence>
<dbReference type="Proteomes" id="UP000567179">
    <property type="component" value="Unassembled WGS sequence"/>
</dbReference>
<dbReference type="OrthoDB" id="6428749at2759"/>
<evidence type="ECO:0000313" key="5">
    <source>
        <dbReference type="Proteomes" id="UP000567179"/>
    </source>
</evidence>
<gene>
    <name evidence="4" type="ORF">D9619_011431</name>
</gene>
<dbReference type="EMBL" id="JAACJJ010000016">
    <property type="protein sequence ID" value="KAF5324285.1"/>
    <property type="molecule type" value="Genomic_DNA"/>
</dbReference>
<organism evidence="4 5">
    <name type="scientific">Psilocybe cf. subviscida</name>
    <dbReference type="NCBI Taxonomy" id="2480587"/>
    <lineage>
        <taxon>Eukaryota</taxon>
        <taxon>Fungi</taxon>
        <taxon>Dikarya</taxon>
        <taxon>Basidiomycota</taxon>
        <taxon>Agaricomycotina</taxon>
        <taxon>Agaricomycetes</taxon>
        <taxon>Agaricomycetidae</taxon>
        <taxon>Agaricales</taxon>
        <taxon>Agaricineae</taxon>
        <taxon>Strophariaceae</taxon>
        <taxon>Psilocybe</taxon>
    </lineage>
</organism>
<reference evidence="4 5" key="1">
    <citation type="journal article" date="2020" name="ISME J.">
        <title>Uncovering the hidden diversity of litter-decomposition mechanisms in mushroom-forming fungi.</title>
        <authorList>
            <person name="Floudas D."/>
            <person name="Bentzer J."/>
            <person name="Ahren D."/>
            <person name="Johansson T."/>
            <person name="Persson P."/>
            <person name="Tunlid A."/>
        </authorList>
    </citation>
    <scope>NUCLEOTIDE SEQUENCE [LARGE SCALE GENOMIC DNA]</scope>
    <source>
        <strain evidence="4 5">CBS 101986</strain>
    </source>
</reference>
<evidence type="ECO:0000313" key="4">
    <source>
        <dbReference type="EMBL" id="KAF5324285.1"/>
    </source>
</evidence>
<evidence type="ECO:0000259" key="3">
    <source>
        <dbReference type="Pfam" id="PF01425"/>
    </source>
</evidence>
<dbReference type="PANTHER" id="PTHR46072:SF10">
    <property type="entry name" value="ACETAMIDASE"/>
    <property type="match status" value="1"/>
</dbReference>
<proteinExistence type="inferred from homology"/>
<comment type="caution">
    <text evidence="4">The sequence shown here is derived from an EMBL/GenBank/DDBJ whole genome shotgun (WGS) entry which is preliminary data.</text>
</comment>
<keyword evidence="2" id="KW-0378">Hydrolase</keyword>
<dbReference type="Gene3D" id="3.90.1300.10">
    <property type="entry name" value="Amidase signature (AS) domain"/>
    <property type="match status" value="1"/>
</dbReference>
<evidence type="ECO:0000256" key="1">
    <source>
        <dbReference type="ARBA" id="ARBA00009199"/>
    </source>
</evidence>